<feature type="region of interest" description="Disordered" evidence="1">
    <location>
        <begin position="267"/>
        <end position="364"/>
    </location>
</feature>
<feature type="compositionally biased region" description="Basic and acidic residues" evidence="1">
    <location>
        <begin position="328"/>
        <end position="342"/>
    </location>
</feature>
<keyword evidence="3" id="KW-1185">Reference proteome</keyword>
<feature type="compositionally biased region" description="Basic residues" evidence="1">
    <location>
        <begin position="544"/>
        <end position="553"/>
    </location>
</feature>
<dbReference type="Proteomes" id="UP000825935">
    <property type="component" value="Chromosome 35"/>
</dbReference>
<accession>A0A8T2QFB3</accession>
<evidence type="ECO:0000313" key="3">
    <source>
        <dbReference type="Proteomes" id="UP000825935"/>
    </source>
</evidence>
<gene>
    <name evidence="2" type="ORF">KP509_35G026100</name>
</gene>
<feature type="compositionally biased region" description="Basic and acidic residues" evidence="1">
    <location>
        <begin position="473"/>
        <end position="485"/>
    </location>
</feature>
<evidence type="ECO:0000256" key="1">
    <source>
        <dbReference type="SAM" id="MobiDB-lite"/>
    </source>
</evidence>
<proteinExistence type="predicted"/>
<organism evidence="2 3">
    <name type="scientific">Ceratopteris richardii</name>
    <name type="common">Triangle waterfern</name>
    <dbReference type="NCBI Taxonomy" id="49495"/>
    <lineage>
        <taxon>Eukaryota</taxon>
        <taxon>Viridiplantae</taxon>
        <taxon>Streptophyta</taxon>
        <taxon>Embryophyta</taxon>
        <taxon>Tracheophyta</taxon>
        <taxon>Polypodiopsida</taxon>
        <taxon>Polypodiidae</taxon>
        <taxon>Polypodiales</taxon>
        <taxon>Pteridineae</taxon>
        <taxon>Pteridaceae</taxon>
        <taxon>Parkerioideae</taxon>
        <taxon>Ceratopteris</taxon>
    </lineage>
</organism>
<feature type="compositionally biased region" description="Polar residues" evidence="1">
    <location>
        <begin position="285"/>
        <end position="299"/>
    </location>
</feature>
<feature type="compositionally biased region" description="Basic and acidic residues" evidence="1">
    <location>
        <begin position="380"/>
        <end position="424"/>
    </location>
</feature>
<name>A0A8T2QFB3_CERRI</name>
<dbReference type="OrthoDB" id="1939616at2759"/>
<dbReference type="AlphaFoldDB" id="A0A8T2QFB3"/>
<sequence>MDSEYRFNEDGYKGYSVLALNDTMSGMDKKVESASGLLQDAASWCIVVTHTSLEKLASLPSPVGDIIEFVEELAVLVLSPVQGITLHLLASIDDQIYAAGITIEKSAAWTLHEVTLLLGNLHDRGFVGTFANLWVEHEASIKMKFQSLLDVVNNIPLVGIATSIACKILAPLVNSISEWLLQHSEAKEKTIPIYLKEGQEDYKWDKLYRKFELPLDANDDKPNFPVYSFEVKDLERANNTGTESESLSNEHVKAVDVKEVDYLGNGHADAKDEADENNQRKSDDGQLSDSVRKNVQNGKGTERDEEEKDTEAQQEVSKGGSTVEEEEVHDKRADLLKKKVELSEEPLGGKPIEDKEYPTSFSMKNQIEKERVAEGEENIYHAENDKHEKTGGEKEGIAKEEAGKISKEEQTDHEKEEVPNEDHLKKKVTVLEESGEINKKGTDFERHGQEERQNDAKGERIGRRANGAAGKADAVKSSDMGERANSEANSAVGKGDLVHSSDMGRVLDMIDSGWLLGSGLALSPRKDVSATNSPLPSPQTPGKPKSKRGFLKR</sequence>
<comment type="caution">
    <text evidence="2">The sequence shown here is derived from an EMBL/GenBank/DDBJ whole genome shotgun (WGS) entry which is preliminary data.</text>
</comment>
<feature type="region of interest" description="Disordered" evidence="1">
    <location>
        <begin position="380"/>
        <end position="497"/>
    </location>
</feature>
<feature type="region of interest" description="Disordered" evidence="1">
    <location>
        <begin position="524"/>
        <end position="553"/>
    </location>
</feature>
<reference evidence="2" key="1">
    <citation type="submission" date="2021-08" db="EMBL/GenBank/DDBJ databases">
        <title>WGS assembly of Ceratopteris richardii.</title>
        <authorList>
            <person name="Marchant D.B."/>
            <person name="Chen G."/>
            <person name="Jenkins J."/>
            <person name="Shu S."/>
            <person name="Leebens-Mack J."/>
            <person name="Grimwood J."/>
            <person name="Schmutz J."/>
            <person name="Soltis P."/>
            <person name="Soltis D."/>
            <person name="Chen Z.-H."/>
        </authorList>
    </citation>
    <scope>NUCLEOTIDE SEQUENCE</scope>
    <source>
        <strain evidence="2">Whitten #5841</strain>
        <tissue evidence="2">Leaf</tissue>
    </source>
</reference>
<evidence type="ECO:0000313" key="2">
    <source>
        <dbReference type="EMBL" id="KAH7282344.1"/>
    </source>
</evidence>
<protein>
    <submittedName>
        <fullName evidence="2">Uncharacterized protein</fullName>
    </submittedName>
</protein>
<feature type="compositionally biased region" description="Basic and acidic residues" evidence="1">
    <location>
        <begin position="436"/>
        <end position="462"/>
    </location>
</feature>
<dbReference type="EMBL" id="CM035440">
    <property type="protein sequence ID" value="KAH7282344.1"/>
    <property type="molecule type" value="Genomic_DNA"/>
</dbReference>